<evidence type="ECO:0000256" key="6">
    <source>
        <dbReference type="SAM" id="Phobius"/>
    </source>
</evidence>
<keyword evidence="4 6" id="KW-1133">Transmembrane helix</keyword>
<organism evidence="7 8">
    <name type="scientific">Methanococcoides methylutens MM1</name>
    <dbReference type="NCBI Taxonomy" id="1434104"/>
    <lineage>
        <taxon>Archaea</taxon>
        <taxon>Methanobacteriati</taxon>
        <taxon>Methanobacteriota</taxon>
        <taxon>Stenosarchaea group</taxon>
        <taxon>Methanomicrobia</taxon>
        <taxon>Methanosarcinales</taxon>
        <taxon>Methanosarcinaceae</taxon>
        <taxon>Methanococcoides</taxon>
    </lineage>
</organism>
<evidence type="ECO:0000256" key="4">
    <source>
        <dbReference type="ARBA" id="ARBA00022989"/>
    </source>
</evidence>
<dbReference type="RefSeq" id="WP_231622048.1">
    <property type="nucleotide sequence ID" value="NZ_CP009518.1"/>
</dbReference>
<keyword evidence="5 6" id="KW-0472">Membrane</keyword>
<protein>
    <submittedName>
        <fullName evidence="7">Transporter, LysE family</fullName>
    </submittedName>
</protein>
<keyword evidence="2" id="KW-1003">Cell membrane</keyword>
<dbReference type="GO" id="GO:0006865">
    <property type="term" value="P:amino acid transport"/>
    <property type="evidence" value="ECO:0007669"/>
    <property type="project" value="InterPro"/>
</dbReference>
<keyword evidence="8" id="KW-1185">Reference proteome</keyword>
<feature type="transmembrane region" description="Helical" evidence="6">
    <location>
        <begin position="83"/>
        <end position="104"/>
    </location>
</feature>
<dbReference type="GeneID" id="24893826"/>
<dbReference type="STRING" id="1434104.MCMEM_1282"/>
<evidence type="ECO:0000256" key="1">
    <source>
        <dbReference type="ARBA" id="ARBA00004651"/>
    </source>
</evidence>
<evidence type="ECO:0000256" key="2">
    <source>
        <dbReference type="ARBA" id="ARBA00022475"/>
    </source>
</evidence>
<feature type="transmembrane region" description="Helical" evidence="6">
    <location>
        <begin position="199"/>
        <end position="216"/>
    </location>
</feature>
<dbReference type="GO" id="GO:0005886">
    <property type="term" value="C:plasma membrane"/>
    <property type="evidence" value="ECO:0007669"/>
    <property type="project" value="UniProtKB-SubCell"/>
</dbReference>
<comment type="subcellular location">
    <subcellularLocation>
        <location evidence="1">Cell membrane</location>
        <topology evidence="1">Multi-pass membrane protein</topology>
    </subcellularLocation>
</comment>
<dbReference type="PANTHER" id="PTHR38825:SF1">
    <property type="entry name" value="TRANSPORTER, LYSE FAMILY"/>
    <property type="match status" value="1"/>
</dbReference>
<evidence type="ECO:0000313" key="8">
    <source>
        <dbReference type="Proteomes" id="UP000033048"/>
    </source>
</evidence>
<evidence type="ECO:0000256" key="3">
    <source>
        <dbReference type="ARBA" id="ARBA00022692"/>
    </source>
</evidence>
<evidence type="ECO:0000313" key="7">
    <source>
        <dbReference type="EMBL" id="AKB85335.1"/>
    </source>
</evidence>
<dbReference type="PANTHER" id="PTHR38825">
    <property type="entry name" value="LYSINE EXPORTER PROTEIN (LYSE/YGGA)"/>
    <property type="match status" value="1"/>
</dbReference>
<proteinExistence type="predicted"/>
<name>A0A0E3X057_METMT</name>
<dbReference type="HOGENOM" id="CLU_104651_0_0_2"/>
<accession>A0A0E3X057</accession>
<gene>
    <name evidence="7" type="ORF">MCMEM_1282</name>
</gene>
<dbReference type="EMBL" id="CP009518">
    <property type="protein sequence ID" value="AKB85335.1"/>
    <property type="molecule type" value="Genomic_DNA"/>
</dbReference>
<keyword evidence="3 6" id="KW-0812">Transmembrane</keyword>
<dbReference type="PATRIC" id="fig|1434104.5.peg.1403"/>
<feature type="transmembrane region" description="Helical" evidence="6">
    <location>
        <begin position="17"/>
        <end position="41"/>
    </location>
</feature>
<dbReference type="InterPro" id="IPR001123">
    <property type="entry name" value="LeuE-type"/>
</dbReference>
<evidence type="ECO:0000256" key="5">
    <source>
        <dbReference type="ARBA" id="ARBA00023136"/>
    </source>
</evidence>
<dbReference type="Proteomes" id="UP000033048">
    <property type="component" value="Chromosome"/>
</dbReference>
<dbReference type="Pfam" id="PF01810">
    <property type="entry name" value="LysE"/>
    <property type="match status" value="1"/>
</dbReference>
<feature type="transmembrane region" description="Helical" evidence="6">
    <location>
        <begin position="156"/>
        <end position="178"/>
    </location>
</feature>
<feature type="transmembrane region" description="Helical" evidence="6">
    <location>
        <begin position="53"/>
        <end position="77"/>
    </location>
</feature>
<reference evidence="7 8" key="1">
    <citation type="submission" date="2014-07" db="EMBL/GenBank/DDBJ databases">
        <title>Methanogenic archaea and the global carbon cycle.</title>
        <authorList>
            <person name="Henriksen J.R."/>
            <person name="Luke J."/>
            <person name="Reinhart S."/>
            <person name="Benedict M.N."/>
            <person name="Youngblut N.D."/>
            <person name="Metcalf M.E."/>
            <person name="Whitaker R.J."/>
            <person name="Metcalf W.W."/>
        </authorList>
    </citation>
    <scope>NUCLEOTIDE SEQUENCE [LARGE SCALE GENOMIC DNA]</scope>
    <source>
        <strain evidence="7 8">MM1</strain>
    </source>
</reference>
<dbReference type="AlphaFoldDB" id="A0A0E3X057"/>
<sequence length="225" mass="24166">MGYITEPLIIMIELIKAMILGFTIGVSAALIPGPMMFATIGLSLEKGWRSGPFVFIGHSLVEIALILLIIGGISSLIGNDTIAYMSIVGGIIMILFGLVIFKSAKDISTMDISGAASKAKIVKNPILAGILTSALNPTYVLWWLTAGSAIILQEYLIGAIAIVAFVIGHWVADLGFLVTVSSSAAKGNEFISRRTHKKVLYLCGSLMMIFGGWFIFNYNKISMLM</sequence>
<dbReference type="KEGG" id="mmet:MCMEM_1282"/>
<feature type="transmembrane region" description="Helical" evidence="6">
    <location>
        <begin position="125"/>
        <end position="144"/>
    </location>
</feature>